<evidence type="ECO:0000256" key="2">
    <source>
        <dbReference type="ARBA" id="ARBA00007267"/>
    </source>
</evidence>
<name>A0AAN9NUL1_PHACN</name>
<evidence type="ECO:0000256" key="3">
    <source>
        <dbReference type="ARBA" id="ARBA00023242"/>
    </source>
</evidence>
<feature type="region of interest" description="Disordered" evidence="4">
    <location>
        <begin position="219"/>
        <end position="256"/>
    </location>
</feature>
<organism evidence="6 7">
    <name type="scientific">Phaseolus coccineus</name>
    <name type="common">Scarlet runner bean</name>
    <name type="synonym">Phaseolus multiflorus</name>
    <dbReference type="NCBI Taxonomy" id="3886"/>
    <lineage>
        <taxon>Eukaryota</taxon>
        <taxon>Viridiplantae</taxon>
        <taxon>Streptophyta</taxon>
        <taxon>Embryophyta</taxon>
        <taxon>Tracheophyta</taxon>
        <taxon>Spermatophyta</taxon>
        <taxon>Magnoliopsida</taxon>
        <taxon>eudicotyledons</taxon>
        <taxon>Gunneridae</taxon>
        <taxon>Pentapetalae</taxon>
        <taxon>rosids</taxon>
        <taxon>fabids</taxon>
        <taxon>Fabales</taxon>
        <taxon>Fabaceae</taxon>
        <taxon>Papilionoideae</taxon>
        <taxon>50 kb inversion clade</taxon>
        <taxon>NPAAA clade</taxon>
        <taxon>indigoferoid/millettioid clade</taxon>
        <taxon>Phaseoleae</taxon>
        <taxon>Phaseolus</taxon>
    </lineage>
</organism>
<dbReference type="InterPro" id="IPR005172">
    <property type="entry name" value="CRC"/>
</dbReference>
<feature type="domain" description="CRC" evidence="5">
    <location>
        <begin position="404"/>
        <end position="505"/>
    </location>
</feature>
<feature type="compositionally biased region" description="Low complexity" evidence="4">
    <location>
        <begin position="666"/>
        <end position="677"/>
    </location>
</feature>
<evidence type="ECO:0000313" key="7">
    <source>
        <dbReference type="Proteomes" id="UP001374584"/>
    </source>
</evidence>
<comment type="subcellular location">
    <subcellularLocation>
        <location evidence="1">Nucleus</location>
    </subcellularLocation>
</comment>
<keyword evidence="3" id="KW-0539">Nucleus</keyword>
<feature type="compositionally biased region" description="Polar residues" evidence="4">
    <location>
        <begin position="352"/>
        <end position="362"/>
    </location>
</feature>
<dbReference type="AlphaFoldDB" id="A0AAN9NUL1"/>
<sequence length="733" mass="80499">MDSPEPFKNNNNGSSPSSAPNSNNNSPDSPQEESPFCRYVSSLSPINIKASHGTRSFVGLSSPPLVFKSPRISHRATQFMQRPQGNQSVSEVRSQSENGGNILGEASGYYLKSNSHQPLPERFTTDTQKVFDPKNDANMQHYGGHLSIYKYLADPGDIDQMYSADQDVEQQSTDAAETSVSYPTQSNILNIGRKEGLGDKAEEYLPLSEDSNKVHQQMPVYGEEPKRMEGEQSDVEKRYSHDPLLPQSTLKSNDVGRRRLQFEEGASSAPESKKSHEKLNATSSLYPQQGCGNLPLPGSKPSGIGLHLNSIVNAMPTNEAATTGVRLPDISPRMKSTSSERLQRRENMKGSMLSSNVNAESSVDTRTESHEIDATDAGNSAEFNKTPSPCKKKKKTSVPSNQDGCKGCRCKKSKCIKLYCECFNAGVYCNGPCGCQDCLNRPEYKETVMECKQQIESRNTENSARLKRGCNCKRSTCLKKYCECYQAKVGCSSGCGCQGCKNSYGKKEDYVAVQHTWNIERMSGNNQEMVASETDYDLRRFSPITPSLQCPDQGKEAAKSRVINMFASCSNNTQSSQDETVVTDEMLRNDSYDSEIECNNAMLLQDTLPSNPSFSYAANQWKTVSPSPFSREPIRQCPGSDCTPFNMIVREIHEASTLMTSVKVNSPSQKQVSPPQSGLVIGSGSSGGLRGGRRTILQSVPPFPPLSPCVDSKINNNKDLGNSQSKDPHCPSR</sequence>
<reference evidence="6 7" key="1">
    <citation type="submission" date="2024-01" db="EMBL/GenBank/DDBJ databases">
        <title>The genomes of 5 underutilized Papilionoideae crops provide insights into root nodulation and disease resistanc.</title>
        <authorList>
            <person name="Jiang F."/>
        </authorList>
    </citation>
    <scope>NUCLEOTIDE SEQUENCE [LARGE SCALE GENOMIC DNA]</scope>
    <source>
        <strain evidence="6">JINMINGXINNONG_FW02</strain>
        <tissue evidence="6">Leaves</tissue>
    </source>
</reference>
<dbReference type="SMART" id="SM01114">
    <property type="entry name" value="CXC"/>
    <property type="match status" value="2"/>
</dbReference>
<dbReference type="PANTHER" id="PTHR46159">
    <property type="entry name" value="PROTEIN TESMIN/TSO1-LIKE CXC 2"/>
    <property type="match status" value="1"/>
</dbReference>
<dbReference type="InterPro" id="IPR044522">
    <property type="entry name" value="TSO1-like"/>
</dbReference>
<protein>
    <recommendedName>
        <fullName evidence="5">CRC domain-containing protein</fullName>
    </recommendedName>
</protein>
<proteinExistence type="inferred from homology"/>
<dbReference type="GO" id="GO:0005634">
    <property type="term" value="C:nucleus"/>
    <property type="evidence" value="ECO:0007669"/>
    <property type="project" value="UniProtKB-SubCell"/>
</dbReference>
<feature type="compositionally biased region" description="Polar residues" evidence="4">
    <location>
        <begin position="713"/>
        <end position="725"/>
    </location>
</feature>
<dbReference type="Pfam" id="PF03638">
    <property type="entry name" value="TCR"/>
    <property type="match status" value="2"/>
</dbReference>
<accession>A0AAN9NUL1</accession>
<feature type="compositionally biased region" description="Low complexity" evidence="4">
    <location>
        <begin position="9"/>
        <end position="34"/>
    </location>
</feature>
<feature type="region of interest" description="Disordered" evidence="4">
    <location>
        <begin position="1"/>
        <end position="37"/>
    </location>
</feature>
<comment type="caution">
    <text evidence="6">The sequence shown here is derived from an EMBL/GenBank/DDBJ whole genome shotgun (WGS) entry which is preliminary data.</text>
</comment>
<evidence type="ECO:0000259" key="5">
    <source>
        <dbReference type="PROSITE" id="PS51634"/>
    </source>
</evidence>
<dbReference type="Proteomes" id="UP001374584">
    <property type="component" value="Unassembled WGS sequence"/>
</dbReference>
<evidence type="ECO:0000256" key="4">
    <source>
        <dbReference type="SAM" id="MobiDB-lite"/>
    </source>
</evidence>
<evidence type="ECO:0000256" key="1">
    <source>
        <dbReference type="ARBA" id="ARBA00004123"/>
    </source>
</evidence>
<comment type="similarity">
    <text evidence="2">Belongs to the lin-54 family.</text>
</comment>
<keyword evidence="7" id="KW-1185">Reference proteome</keyword>
<dbReference type="GO" id="GO:0003700">
    <property type="term" value="F:DNA-binding transcription factor activity"/>
    <property type="evidence" value="ECO:0007669"/>
    <property type="project" value="InterPro"/>
</dbReference>
<evidence type="ECO:0000313" key="6">
    <source>
        <dbReference type="EMBL" id="KAK7377242.1"/>
    </source>
</evidence>
<dbReference type="PANTHER" id="PTHR46159:SF6">
    <property type="entry name" value="OS12G0605300 PROTEIN"/>
    <property type="match status" value="1"/>
</dbReference>
<feature type="compositionally biased region" description="Basic and acidic residues" evidence="4">
    <location>
        <begin position="223"/>
        <end position="241"/>
    </location>
</feature>
<feature type="region of interest" description="Disordered" evidence="4">
    <location>
        <begin position="665"/>
        <end position="733"/>
    </location>
</feature>
<feature type="region of interest" description="Disordered" evidence="4">
    <location>
        <begin position="351"/>
        <end position="397"/>
    </location>
</feature>
<feature type="compositionally biased region" description="Basic and acidic residues" evidence="4">
    <location>
        <begin position="363"/>
        <end position="373"/>
    </location>
</feature>
<gene>
    <name evidence="6" type="ORF">VNO80_02664</name>
</gene>
<dbReference type="EMBL" id="JAYMYR010000002">
    <property type="protein sequence ID" value="KAK7377242.1"/>
    <property type="molecule type" value="Genomic_DNA"/>
</dbReference>
<dbReference type="PROSITE" id="PS51634">
    <property type="entry name" value="CRC"/>
    <property type="match status" value="1"/>
</dbReference>
<dbReference type="InterPro" id="IPR033467">
    <property type="entry name" value="Tesmin/TSO1-like_CXC"/>
</dbReference>